<organism evidence="1 2">
    <name type="scientific">[Mycobacterium] burgundiense</name>
    <dbReference type="NCBI Taxonomy" id="3064286"/>
    <lineage>
        <taxon>Bacteria</taxon>
        <taxon>Bacillati</taxon>
        <taxon>Actinomycetota</taxon>
        <taxon>Actinomycetes</taxon>
        <taxon>Mycobacteriales</taxon>
        <taxon>Mycobacteriaceae</taxon>
        <taxon>Mycolicibacterium</taxon>
    </lineage>
</organism>
<dbReference type="Proteomes" id="UP001190465">
    <property type="component" value="Chromosome"/>
</dbReference>
<protein>
    <submittedName>
        <fullName evidence="1">Uncharacterized protein</fullName>
    </submittedName>
</protein>
<accession>A0ABM9LVU7</accession>
<gene>
    <name evidence="1" type="ORF">MU0053_002974</name>
</gene>
<keyword evidence="2" id="KW-1185">Reference proteome</keyword>
<reference evidence="1 2" key="1">
    <citation type="submission" date="2023-08" db="EMBL/GenBank/DDBJ databases">
        <authorList>
            <person name="Folkvardsen B D."/>
            <person name="Norman A."/>
        </authorList>
    </citation>
    <scope>NUCLEOTIDE SEQUENCE [LARGE SCALE GENOMIC DNA]</scope>
    <source>
        <strain evidence="1 2">Mu0053</strain>
    </source>
</reference>
<evidence type="ECO:0000313" key="2">
    <source>
        <dbReference type="Proteomes" id="UP001190465"/>
    </source>
</evidence>
<dbReference type="EMBL" id="OY726397">
    <property type="protein sequence ID" value="CAJ1505592.1"/>
    <property type="molecule type" value="Genomic_DNA"/>
</dbReference>
<name>A0ABM9LVU7_9MYCO</name>
<proteinExistence type="predicted"/>
<sequence>MSAGSARFTDAPLTRAAHRPLSAAAAIITAMKWIEATLTVELTQRNVQALTDKLSDPLSARTLVSPCGRIMVTAVPGAGAAEAVAVPGVVPLTRAQLEQLAVTGAEVRVAGIRVLAVEDADHYGDRAPGAVYMPSTGEYR</sequence>
<evidence type="ECO:0000313" key="1">
    <source>
        <dbReference type="EMBL" id="CAJ1505592.1"/>
    </source>
</evidence>
<dbReference type="RefSeq" id="WP_308478403.1">
    <property type="nucleotide sequence ID" value="NZ_OY726397.1"/>
</dbReference>